<evidence type="ECO:0000256" key="12">
    <source>
        <dbReference type="ARBA" id="ARBA00031030"/>
    </source>
</evidence>
<dbReference type="Pfam" id="PF03062">
    <property type="entry name" value="MBOAT"/>
    <property type="match status" value="1"/>
</dbReference>
<feature type="transmembrane region" description="Helical" evidence="14">
    <location>
        <begin position="52"/>
        <end position="70"/>
    </location>
</feature>
<dbReference type="InterPro" id="IPR024194">
    <property type="entry name" value="Ac/AlaTfrase_AlgI/DltB"/>
</dbReference>
<dbReference type="AlphaFoldDB" id="A0AA41YSE9"/>
<feature type="transmembrane region" description="Helical" evidence="14">
    <location>
        <begin position="119"/>
        <end position="137"/>
    </location>
</feature>
<feature type="transmembrane region" description="Helical" evidence="14">
    <location>
        <begin position="315"/>
        <end position="344"/>
    </location>
</feature>
<feature type="transmembrane region" description="Helical" evidence="14">
    <location>
        <begin position="28"/>
        <end position="46"/>
    </location>
</feature>
<dbReference type="RefSeq" id="WP_264714382.1">
    <property type="nucleotide sequence ID" value="NZ_JAPDNT010000010.1"/>
</dbReference>
<evidence type="ECO:0000256" key="11">
    <source>
        <dbReference type="ARBA" id="ARBA00023315"/>
    </source>
</evidence>
<organism evidence="15 16">
    <name type="scientific">Limobrevibacterium gyesilva</name>
    <dbReference type="NCBI Taxonomy" id="2991712"/>
    <lineage>
        <taxon>Bacteria</taxon>
        <taxon>Pseudomonadati</taxon>
        <taxon>Pseudomonadota</taxon>
        <taxon>Alphaproteobacteria</taxon>
        <taxon>Acetobacterales</taxon>
        <taxon>Acetobacteraceae</taxon>
        <taxon>Limobrevibacterium</taxon>
    </lineage>
</organism>
<dbReference type="InterPro" id="IPR004299">
    <property type="entry name" value="MBOAT_fam"/>
</dbReference>
<dbReference type="InterPro" id="IPR051085">
    <property type="entry name" value="MB_O-acyltransferase"/>
</dbReference>
<keyword evidence="7 14" id="KW-0812">Transmembrane</keyword>
<evidence type="ECO:0000256" key="8">
    <source>
        <dbReference type="ARBA" id="ARBA00022841"/>
    </source>
</evidence>
<evidence type="ECO:0000256" key="14">
    <source>
        <dbReference type="SAM" id="Phobius"/>
    </source>
</evidence>
<dbReference type="PANTHER" id="PTHR13285">
    <property type="entry name" value="ACYLTRANSFERASE"/>
    <property type="match status" value="1"/>
</dbReference>
<keyword evidence="16" id="KW-1185">Reference proteome</keyword>
<evidence type="ECO:0000256" key="7">
    <source>
        <dbReference type="ARBA" id="ARBA00022692"/>
    </source>
</evidence>
<gene>
    <name evidence="15" type="ORF">OL599_13830</name>
</gene>
<evidence type="ECO:0000256" key="1">
    <source>
        <dbReference type="ARBA" id="ARBA00004651"/>
    </source>
</evidence>
<evidence type="ECO:0000256" key="3">
    <source>
        <dbReference type="ARBA" id="ARBA00010323"/>
    </source>
</evidence>
<comment type="caution">
    <text evidence="15">The sequence shown here is derived from an EMBL/GenBank/DDBJ whole genome shotgun (WGS) entry which is preliminary data.</text>
</comment>
<evidence type="ECO:0000313" key="16">
    <source>
        <dbReference type="Proteomes" id="UP001165679"/>
    </source>
</evidence>
<reference evidence="15" key="1">
    <citation type="submission" date="2022-09" db="EMBL/GenBank/DDBJ databases">
        <title>Rhodovastum sp. nov. RN2-1 isolated from soil in Seongnam, South Korea.</title>
        <authorList>
            <person name="Le N.T."/>
        </authorList>
    </citation>
    <scope>NUCLEOTIDE SEQUENCE</scope>
    <source>
        <strain evidence="15">RN2-1</strain>
    </source>
</reference>
<evidence type="ECO:0000256" key="13">
    <source>
        <dbReference type="PIRNR" id="PIRNR016636"/>
    </source>
</evidence>
<dbReference type="Proteomes" id="UP001165679">
    <property type="component" value="Unassembled WGS sequence"/>
</dbReference>
<comment type="pathway">
    <text evidence="2">Glycan biosynthesis; alginate biosynthesis.</text>
</comment>
<protein>
    <recommendedName>
        <fullName evidence="4">Probable alginate O-acetylase AlgI</fullName>
    </recommendedName>
    <alternativeName>
        <fullName evidence="12">Alginate biosynthesis protein AlgI</fullName>
    </alternativeName>
</protein>
<comment type="similarity">
    <text evidence="3 13">Belongs to the membrane-bound acyltransferase family.</text>
</comment>
<sequence>MLFNSYAFIFGFLPVTLLGFFLLGRRSALAAATWLALASVVFYAWWDWHFSFVLLASILLNYAAGRILAARAAAGSEVRWPLLLAVGANLLALGYYKYMGFFAVAAAELLRLDLPVAQVALPIGISFFTFTQIAFLVDAARGRVSEPSFVHYLLFVTYFPHLIAGPVLHHAEMIPQFRRKEAYAPREEAIAVGLTVFLLGLFKKVVLADEVAVYANAAFAPGHAPSLGCVEAWGGTLAYTLQIYFDFSAYSDMAVGLSRLFNIRLPANFESPYQACSVIDFWRRWHITLSRFLRDYLYIPLGGNRRGRLRRHANLMATMVLGGLWHGAGWTFLIWGALHGFYLMLNHAWRHACSKVGIAPGDSIAGRIAGWAVTFLAVMMAWVFFRAPDLQTAFTVLRAMAGLQGIAPPVAMDAREILLLTALSAIALLAPNIRQIMGRNDLVLGPVPATRPDRRLQWRPGVAWATACFGMFVVSLLQMTRVSQFLYFQF</sequence>
<feature type="transmembrane region" description="Helical" evidence="14">
    <location>
        <begin position="364"/>
        <end position="385"/>
    </location>
</feature>
<dbReference type="GO" id="GO:0005886">
    <property type="term" value="C:plasma membrane"/>
    <property type="evidence" value="ECO:0007669"/>
    <property type="project" value="UniProtKB-SubCell"/>
</dbReference>
<evidence type="ECO:0000256" key="5">
    <source>
        <dbReference type="ARBA" id="ARBA00022475"/>
    </source>
</evidence>
<dbReference type="PANTHER" id="PTHR13285:SF23">
    <property type="entry name" value="TEICHOIC ACID D-ALANYLTRANSFERASE"/>
    <property type="match status" value="1"/>
</dbReference>
<dbReference type="EMBL" id="JAPDNT010000010">
    <property type="protein sequence ID" value="MCW3475660.1"/>
    <property type="molecule type" value="Genomic_DNA"/>
</dbReference>
<evidence type="ECO:0000313" key="15">
    <source>
        <dbReference type="EMBL" id="MCW3475660.1"/>
    </source>
</evidence>
<feature type="transmembrane region" description="Helical" evidence="14">
    <location>
        <begin position="189"/>
        <end position="206"/>
    </location>
</feature>
<keyword evidence="5 13" id="KW-1003">Cell membrane</keyword>
<keyword evidence="8" id="KW-0016">Alginate biosynthesis</keyword>
<dbReference type="PIRSF" id="PIRSF016636">
    <property type="entry name" value="AlgI_DltB"/>
    <property type="match status" value="1"/>
</dbReference>
<keyword evidence="9 14" id="KW-1133">Transmembrane helix</keyword>
<evidence type="ECO:0000256" key="6">
    <source>
        <dbReference type="ARBA" id="ARBA00022679"/>
    </source>
</evidence>
<dbReference type="GO" id="GO:0042121">
    <property type="term" value="P:alginic acid biosynthetic process"/>
    <property type="evidence" value="ECO:0007669"/>
    <property type="project" value="UniProtKB-KW"/>
</dbReference>
<comment type="subcellular location">
    <subcellularLocation>
        <location evidence="1">Cell membrane</location>
        <topology evidence="1">Multi-pass membrane protein</topology>
    </subcellularLocation>
</comment>
<proteinExistence type="inferred from homology"/>
<dbReference type="PIRSF" id="PIRSF500217">
    <property type="entry name" value="AlgI"/>
    <property type="match status" value="1"/>
</dbReference>
<evidence type="ECO:0000256" key="9">
    <source>
        <dbReference type="ARBA" id="ARBA00022989"/>
    </source>
</evidence>
<keyword evidence="11 13" id="KW-0012">Acyltransferase</keyword>
<dbReference type="GO" id="GO:0016746">
    <property type="term" value="F:acyltransferase activity"/>
    <property type="evidence" value="ECO:0007669"/>
    <property type="project" value="UniProtKB-KW"/>
</dbReference>
<feature type="transmembrane region" description="Helical" evidence="14">
    <location>
        <begin position="461"/>
        <end position="480"/>
    </location>
</feature>
<feature type="transmembrane region" description="Helical" evidence="14">
    <location>
        <begin position="82"/>
        <end position="107"/>
    </location>
</feature>
<feature type="transmembrane region" description="Helical" evidence="14">
    <location>
        <begin position="149"/>
        <end position="169"/>
    </location>
</feature>
<feature type="transmembrane region" description="Helical" evidence="14">
    <location>
        <begin position="6"/>
        <end position="23"/>
    </location>
</feature>
<evidence type="ECO:0000256" key="2">
    <source>
        <dbReference type="ARBA" id="ARBA00005182"/>
    </source>
</evidence>
<evidence type="ECO:0000256" key="4">
    <source>
        <dbReference type="ARBA" id="ARBA00016084"/>
    </source>
</evidence>
<keyword evidence="6 13" id="KW-0808">Transferase</keyword>
<accession>A0AA41YSE9</accession>
<name>A0AA41YSE9_9PROT</name>
<dbReference type="InterPro" id="IPR028362">
    <property type="entry name" value="AlgI"/>
</dbReference>
<keyword evidence="10 13" id="KW-0472">Membrane</keyword>
<reference evidence="15" key="2">
    <citation type="submission" date="2022-10" db="EMBL/GenBank/DDBJ databases">
        <authorList>
            <person name="Trinh H.N."/>
        </authorList>
    </citation>
    <scope>NUCLEOTIDE SEQUENCE</scope>
    <source>
        <strain evidence="15">RN2-1</strain>
    </source>
</reference>
<evidence type="ECO:0000256" key="10">
    <source>
        <dbReference type="ARBA" id="ARBA00023136"/>
    </source>
</evidence>